<dbReference type="eggNOG" id="ENOG502Z9IV">
    <property type="taxonomic scope" value="Bacteria"/>
</dbReference>
<sequence>MVRGLTTFREHFIDYKEQYVLIGGAASSEILSQSGLTFRATRDLDIVLIVEALSAEFGRAFWEFIEKGNYRSIFQNKEEKKCYRFNNPVNAIYPEQIELFSRIPETIDFKGYGRITPIPIDNELSSLSAIILDDNYYSLIKNGLMDINGLSCLRPAYIIILKAKAYLNMTKSMAEGENITSQKLNKHKNDVFRLFPVLEPNEIIELPLSVKNDLRDFIFLIENDTTINIKNLGIRRIGLKEVMERLKIIFNLD</sequence>
<dbReference type="OrthoDB" id="9795020at2"/>
<evidence type="ECO:0000313" key="2">
    <source>
        <dbReference type="Proteomes" id="UP000002019"/>
    </source>
</evidence>
<organism evidence="1 2">
    <name type="scientific">Cloacimonas acidaminovorans (strain Evry)</name>
    <dbReference type="NCBI Taxonomy" id="459349"/>
    <lineage>
        <taxon>Bacteria</taxon>
        <taxon>Pseudomonadati</taxon>
        <taxon>Candidatus Cloacimonadota</taxon>
        <taxon>Candidatus Cloacimonadia</taxon>
        <taxon>Candidatus Cloacimonadales</taxon>
        <taxon>Candidatus Cloacimonadaceae</taxon>
        <taxon>Candidatus Cloacimonas</taxon>
    </lineage>
</organism>
<reference evidence="1 2" key="1">
    <citation type="journal article" date="2008" name="J. Bacteriol.">
        <title>'Candidatus Cloacamonas acidaminovorans': genome sequence reconstruction provides a first glimpse of a new bacterial division.</title>
        <authorList>
            <person name="Pelletier E."/>
            <person name="Kreimeyer A."/>
            <person name="Bocs S."/>
            <person name="Rouy Z."/>
            <person name="Gyapay G."/>
            <person name="Chouari R."/>
            <person name="Riviere D."/>
            <person name="Ganesan A."/>
            <person name="Daegelen P."/>
            <person name="Sghir A."/>
            <person name="Cohen G.N."/>
            <person name="Medigue C."/>
            <person name="Weissenbach J."/>
            <person name="Le Paslier D."/>
        </authorList>
    </citation>
    <scope>NUCLEOTIDE SEQUENCE [LARGE SCALE GENOMIC DNA]</scope>
    <source>
        <strain evidence="2">Evry</strain>
    </source>
</reference>
<dbReference type="AlphaFoldDB" id="B0VJE1"/>
<keyword evidence="2" id="KW-1185">Reference proteome</keyword>
<dbReference type="EMBL" id="CU466930">
    <property type="protein sequence ID" value="CAO81595.1"/>
    <property type="molecule type" value="Genomic_DNA"/>
</dbReference>
<dbReference type="KEGG" id="caci:CLOAM1760"/>
<name>B0VJE1_CLOAI</name>
<dbReference type="Proteomes" id="UP000002019">
    <property type="component" value="Chromosome"/>
</dbReference>
<dbReference type="RefSeq" id="WP_015425453.1">
    <property type="nucleotide sequence ID" value="NC_020449.1"/>
</dbReference>
<accession>B0VJE1</accession>
<evidence type="ECO:0008006" key="3">
    <source>
        <dbReference type="Google" id="ProtNLM"/>
    </source>
</evidence>
<protein>
    <recommendedName>
        <fullName evidence="3">Nucleotidyl transferase AbiEii/AbiGii toxin family protein</fullName>
    </recommendedName>
</protein>
<gene>
    <name evidence="1" type="ordered locus">CLOAM1760</name>
</gene>
<evidence type="ECO:0000313" key="1">
    <source>
        <dbReference type="EMBL" id="CAO81595.1"/>
    </source>
</evidence>
<proteinExistence type="predicted"/>
<dbReference type="HOGENOM" id="CLU_096751_0_0_0"/>